<dbReference type="AlphaFoldDB" id="A0A552V696"/>
<name>A0A552V696_9FLAO</name>
<gene>
    <name evidence="1" type="ORF">FMM05_07050</name>
</gene>
<evidence type="ECO:0008006" key="3">
    <source>
        <dbReference type="Google" id="ProtNLM"/>
    </source>
</evidence>
<organism evidence="1 2">
    <name type="scientific">Flavobacterium zepuense</name>
    <dbReference type="NCBI Taxonomy" id="2593302"/>
    <lineage>
        <taxon>Bacteria</taxon>
        <taxon>Pseudomonadati</taxon>
        <taxon>Bacteroidota</taxon>
        <taxon>Flavobacteriia</taxon>
        <taxon>Flavobacteriales</taxon>
        <taxon>Flavobacteriaceae</taxon>
        <taxon>Flavobacterium</taxon>
    </lineage>
</organism>
<dbReference type="OrthoDB" id="9787585at2"/>
<protein>
    <recommendedName>
        <fullName evidence="3">Methyltransferase domain-containing protein</fullName>
    </recommendedName>
</protein>
<dbReference type="EMBL" id="VJVZ01000003">
    <property type="protein sequence ID" value="TRW25972.1"/>
    <property type="molecule type" value="Genomic_DNA"/>
</dbReference>
<dbReference type="Gene3D" id="3.40.50.150">
    <property type="entry name" value="Vaccinia Virus protein VP39"/>
    <property type="match status" value="1"/>
</dbReference>
<keyword evidence="2" id="KW-1185">Reference proteome</keyword>
<dbReference type="Proteomes" id="UP000320643">
    <property type="component" value="Unassembled WGS sequence"/>
</dbReference>
<dbReference type="SUPFAM" id="SSF53335">
    <property type="entry name" value="S-adenosyl-L-methionine-dependent methyltransferases"/>
    <property type="match status" value="1"/>
</dbReference>
<sequence>MSFINRLSNASNSSEDLTEFIQNNSIEIYDFFISQRNSSIIIHKTEIENYILPKYITFRQLDFTDSKNQTFLFCLMDVSQRFGLATEFQQLFNLANQHNVSLNSRLNATSKFLIGINTISDYENIINEVLSNLSASFLKEEDNEQKTIATLIQYYTEVFYNFGQQNIERVIEFRNKLLEELQKEEYKFLYTKSIYEVLSYSLDNIDDLYQAVHTKLDEILERASQYLAFNIEPHLIELDTHYSHLLTEISANFSEIRNLCVELYSVVSSDEIFRSLQRGVKVLTEQNQLLAYLHSYGKMHQAKMISAIRPIEEKDLQEELEVYDWGCGQGLASVCFLEHLINQETHYSIKNFTLIEPSEIAIKRASLHIRKFTKKTQIITINKDLDSLESTDFESKENNTKIHLFSNILDVDLFSMSDLINLIKDNFKGKNIFICVSPHVSNFKTERIDSFVDSFSNNLNFKLIADISERNGEWVGTTWSRVIRVFKLSF</sequence>
<dbReference type="InterPro" id="IPR029063">
    <property type="entry name" value="SAM-dependent_MTases_sf"/>
</dbReference>
<proteinExistence type="predicted"/>
<comment type="caution">
    <text evidence="1">The sequence shown here is derived from an EMBL/GenBank/DDBJ whole genome shotgun (WGS) entry which is preliminary data.</text>
</comment>
<evidence type="ECO:0000313" key="2">
    <source>
        <dbReference type="Proteomes" id="UP000320643"/>
    </source>
</evidence>
<dbReference type="RefSeq" id="WP_143372636.1">
    <property type="nucleotide sequence ID" value="NZ_VJVZ01000003.1"/>
</dbReference>
<accession>A0A552V696</accession>
<reference evidence="1 2" key="1">
    <citation type="submission" date="2019-07" db="EMBL/GenBank/DDBJ databases">
        <title>Flavobacterium sp. nov., isolated from glacier ice.</title>
        <authorList>
            <person name="Liu Q."/>
            <person name="Xin Y.-H."/>
        </authorList>
    </citation>
    <scope>NUCLEOTIDE SEQUENCE [LARGE SCALE GENOMIC DNA]</scope>
    <source>
        <strain evidence="1 2">ZT4R6</strain>
    </source>
</reference>
<evidence type="ECO:0000313" key="1">
    <source>
        <dbReference type="EMBL" id="TRW25972.1"/>
    </source>
</evidence>